<feature type="compositionally biased region" description="Basic and acidic residues" evidence="1">
    <location>
        <begin position="564"/>
        <end position="590"/>
    </location>
</feature>
<feature type="transmembrane region" description="Helical" evidence="2">
    <location>
        <begin position="20"/>
        <end position="41"/>
    </location>
</feature>
<organism evidence="3 4">
    <name type="scientific">Bondarzewia mesenterica</name>
    <dbReference type="NCBI Taxonomy" id="1095465"/>
    <lineage>
        <taxon>Eukaryota</taxon>
        <taxon>Fungi</taxon>
        <taxon>Dikarya</taxon>
        <taxon>Basidiomycota</taxon>
        <taxon>Agaricomycotina</taxon>
        <taxon>Agaricomycetes</taxon>
        <taxon>Russulales</taxon>
        <taxon>Bondarzewiaceae</taxon>
        <taxon>Bondarzewia</taxon>
    </lineage>
</organism>
<dbReference type="EMBL" id="SGPL01000269">
    <property type="protein sequence ID" value="THH14543.1"/>
    <property type="molecule type" value="Genomic_DNA"/>
</dbReference>
<evidence type="ECO:0000256" key="1">
    <source>
        <dbReference type="SAM" id="MobiDB-lite"/>
    </source>
</evidence>
<feature type="region of interest" description="Disordered" evidence="1">
    <location>
        <begin position="396"/>
        <end position="443"/>
    </location>
</feature>
<dbReference type="Proteomes" id="UP000310158">
    <property type="component" value="Unassembled WGS sequence"/>
</dbReference>
<proteinExistence type="predicted"/>
<reference evidence="3 4" key="1">
    <citation type="submission" date="2019-02" db="EMBL/GenBank/DDBJ databases">
        <title>Genome sequencing of the rare red list fungi Bondarzewia mesenterica.</title>
        <authorList>
            <person name="Buettner E."/>
            <person name="Kellner H."/>
        </authorList>
    </citation>
    <scope>NUCLEOTIDE SEQUENCE [LARGE SCALE GENOMIC DNA]</scope>
    <source>
        <strain evidence="3 4">DSM 108281</strain>
    </source>
</reference>
<keyword evidence="2" id="KW-0472">Membrane</keyword>
<evidence type="ECO:0000313" key="4">
    <source>
        <dbReference type="Proteomes" id="UP000310158"/>
    </source>
</evidence>
<evidence type="ECO:0000256" key="2">
    <source>
        <dbReference type="SAM" id="Phobius"/>
    </source>
</evidence>
<keyword evidence="2" id="KW-0812">Transmembrane</keyword>
<feature type="region of interest" description="Disordered" evidence="1">
    <location>
        <begin position="545"/>
        <end position="590"/>
    </location>
</feature>
<dbReference type="OrthoDB" id="3364886at2759"/>
<dbReference type="AlphaFoldDB" id="A0A4V3XEQ3"/>
<feature type="transmembrane region" description="Helical" evidence="2">
    <location>
        <begin position="191"/>
        <end position="213"/>
    </location>
</feature>
<keyword evidence="2" id="KW-1133">Transmembrane helix</keyword>
<comment type="caution">
    <text evidence="3">The sequence shown here is derived from an EMBL/GenBank/DDBJ whole genome shotgun (WGS) entry which is preliminary data.</text>
</comment>
<feature type="transmembrane region" description="Helical" evidence="2">
    <location>
        <begin position="70"/>
        <end position="97"/>
    </location>
</feature>
<evidence type="ECO:0008006" key="5">
    <source>
        <dbReference type="Google" id="ProtNLM"/>
    </source>
</evidence>
<name>A0A4V3XEQ3_9AGAM</name>
<feature type="transmembrane region" description="Helical" evidence="2">
    <location>
        <begin position="131"/>
        <end position="152"/>
    </location>
</feature>
<protein>
    <recommendedName>
        <fullName evidence="5">DUF4203 domain-containing protein</fullName>
    </recommendedName>
</protein>
<accession>A0A4V3XEQ3</accession>
<feature type="transmembrane region" description="Helical" evidence="2">
    <location>
        <begin position="158"/>
        <end position="179"/>
    </location>
</feature>
<feature type="compositionally biased region" description="Polar residues" evidence="1">
    <location>
        <begin position="431"/>
        <end position="440"/>
    </location>
</feature>
<gene>
    <name evidence="3" type="ORF">EW146_g5790</name>
</gene>
<keyword evidence="4" id="KW-1185">Reference proteome</keyword>
<evidence type="ECO:0000313" key="3">
    <source>
        <dbReference type="EMBL" id="THH14543.1"/>
    </source>
</evidence>
<feature type="transmembrane region" description="Helical" evidence="2">
    <location>
        <begin position="109"/>
        <end position="126"/>
    </location>
</feature>
<sequence>MTNSTVTLTDLLPSTSYTLAYTLPLLFVSFILTFAGAFVTLDRTRYFSPRDDTSQMPAAVESKRRKRPHLYLEAGIGGLAIGYAFGLKLSTFLSLLIPNESSTSPLTSKSFLAVWLLSTLPTMILAGRFKYVALTFAGITGGSSLALALSVTLHPSLLIRRIFICLLTPMLTIITVLPFDRTQHASLRMAACSSGAFGLTISTALLAKVPAWGNVWERLWISDGSDWSTAAEHGLSAEFWLIFILGCMTDWALQRVYGGNPDQKWDSYLAEYTSSLPNASDRAGTFRPITSTFWDRLFRPFRRSSSRPLFPPSDEVKFPLSPSAPHARMPLALETRGFSLEKTLPESSFMYDKRPGMLCKPSDRPLARLMALGSTQGGAQRKREAVKFHPLAGTIRDTDWESDDDSDTKIDEILSTPPPKRRVSSRSSLSQTLTNASSSHETTKDKNLIFDIDEEKARLASVKRTFVQPAARGDGAPEYSDYEEDVTALATRPSRDAAGWSPPFLHRHDFNPTPPKGAEIPPGAVPMTPSLLYALDRVAVAQRDAFGPQGSSAPTSGLPPLGVEDDKSKSKHWDSFWQDVKEKASEGVRR</sequence>